<comment type="caution">
    <text evidence="2">The sequence shown here is derived from an EMBL/GenBank/DDBJ whole genome shotgun (WGS) entry which is preliminary data.</text>
</comment>
<reference evidence="2 3" key="1">
    <citation type="submission" date="2016-07" db="EMBL/GenBank/DDBJ databases">
        <title>Pervasive Adenine N6-methylation of Active Genes in Fungi.</title>
        <authorList>
            <consortium name="DOE Joint Genome Institute"/>
            <person name="Mondo S.J."/>
            <person name="Dannebaum R.O."/>
            <person name="Kuo R.C."/>
            <person name="Labutti K."/>
            <person name="Haridas S."/>
            <person name="Kuo A."/>
            <person name="Salamov A."/>
            <person name="Ahrendt S.R."/>
            <person name="Lipzen A."/>
            <person name="Sullivan W."/>
            <person name="Andreopoulos W.B."/>
            <person name="Clum A."/>
            <person name="Lindquist E."/>
            <person name="Daum C."/>
            <person name="Ramamoorthy G.K."/>
            <person name="Gryganskyi A."/>
            <person name="Culley D."/>
            <person name="Magnuson J.K."/>
            <person name="James T.Y."/>
            <person name="O'Malley M.A."/>
            <person name="Stajich J.E."/>
            <person name="Spatafora J.W."/>
            <person name="Visel A."/>
            <person name="Grigoriev I.V."/>
        </authorList>
    </citation>
    <scope>NUCLEOTIDE SEQUENCE [LARGE SCALE GENOMIC DNA]</scope>
    <source>
        <strain evidence="2 3">PL171</strain>
    </source>
</reference>
<gene>
    <name evidence="2" type="ORF">BCR44DRAFT_42052</name>
</gene>
<dbReference type="Proteomes" id="UP000193411">
    <property type="component" value="Unassembled WGS sequence"/>
</dbReference>
<keyword evidence="1" id="KW-1133">Transmembrane helix</keyword>
<evidence type="ECO:0000256" key="1">
    <source>
        <dbReference type="SAM" id="Phobius"/>
    </source>
</evidence>
<feature type="transmembrane region" description="Helical" evidence="1">
    <location>
        <begin position="37"/>
        <end position="55"/>
    </location>
</feature>
<keyword evidence="1" id="KW-0812">Transmembrane</keyword>
<accession>A0A1Y2HY50</accession>
<sequence length="129" mass="13244">MAWDSTVISSVLYTILYPASCSPAAHPPNPPAQYTIMSRTTVPLIIVLLSLLVVLQATHTVHGAPAPQQNNNNAADRIRNGVIRGTNGIIGTVQGDLSKIPDIVGGALDASLPSGGGGGGNRVGNRQAQ</sequence>
<keyword evidence="3" id="KW-1185">Reference proteome</keyword>
<organism evidence="2 3">
    <name type="scientific">Catenaria anguillulae PL171</name>
    <dbReference type="NCBI Taxonomy" id="765915"/>
    <lineage>
        <taxon>Eukaryota</taxon>
        <taxon>Fungi</taxon>
        <taxon>Fungi incertae sedis</taxon>
        <taxon>Blastocladiomycota</taxon>
        <taxon>Blastocladiomycetes</taxon>
        <taxon>Blastocladiales</taxon>
        <taxon>Catenariaceae</taxon>
        <taxon>Catenaria</taxon>
    </lineage>
</organism>
<evidence type="ECO:0000313" key="3">
    <source>
        <dbReference type="Proteomes" id="UP000193411"/>
    </source>
</evidence>
<dbReference type="EMBL" id="MCFL01000005">
    <property type="protein sequence ID" value="ORZ39545.1"/>
    <property type="molecule type" value="Genomic_DNA"/>
</dbReference>
<proteinExistence type="predicted"/>
<dbReference type="AlphaFoldDB" id="A0A1Y2HY50"/>
<name>A0A1Y2HY50_9FUNG</name>
<keyword evidence="1" id="KW-0472">Membrane</keyword>
<evidence type="ECO:0000313" key="2">
    <source>
        <dbReference type="EMBL" id="ORZ39545.1"/>
    </source>
</evidence>
<protein>
    <submittedName>
        <fullName evidence="2">Uncharacterized protein</fullName>
    </submittedName>
</protein>